<evidence type="ECO:0000259" key="4">
    <source>
        <dbReference type="Pfam" id="PF01979"/>
    </source>
</evidence>
<keyword evidence="2" id="KW-0378">Hydrolase</keyword>
<dbReference type="FunFam" id="3.20.20.140:FF:000014">
    <property type="entry name" value="5-methylthioadenosine/S-adenosylhomocysteine deaminase"/>
    <property type="match status" value="1"/>
</dbReference>
<keyword evidence="1" id="KW-0479">Metal-binding</keyword>
<dbReference type="GO" id="GO:0046872">
    <property type="term" value="F:metal ion binding"/>
    <property type="evidence" value="ECO:0007669"/>
    <property type="project" value="UniProtKB-KW"/>
</dbReference>
<dbReference type="Gene3D" id="3.20.20.140">
    <property type="entry name" value="Metal-dependent hydrolases"/>
    <property type="match status" value="1"/>
</dbReference>
<protein>
    <recommendedName>
        <fullName evidence="4">Amidohydrolase-related domain-containing protein</fullName>
    </recommendedName>
</protein>
<dbReference type="InterPro" id="IPR032466">
    <property type="entry name" value="Metal_Hydrolase"/>
</dbReference>
<dbReference type="InterPro" id="IPR050287">
    <property type="entry name" value="MTA/SAH_deaminase"/>
</dbReference>
<evidence type="ECO:0000256" key="3">
    <source>
        <dbReference type="ARBA" id="ARBA00022833"/>
    </source>
</evidence>
<proteinExistence type="predicted"/>
<evidence type="ECO:0000313" key="5">
    <source>
        <dbReference type="EMBL" id="SUZ48055.1"/>
    </source>
</evidence>
<evidence type="ECO:0000256" key="1">
    <source>
        <dbReference type="ARBA" id="ARBA00022723"/>
    </source>
</evidence>
<dbReference type="PANTHER" id="PTHR43794">
    <property type="entry name" value="AMINOHYDROLASE SSNA-RELATED"/>
    <property type="match status" value="1"/>
</dbReference>
<dbReference type="Pfam" id="PF01979">
    <property type="entry name" value="Amidohydro_1"/>
    <property type="match status" value="1"/>
</dbReference>
<reference evidence="5" key="1">
    <citation type="submission" date="2018-05" db="EMBL/GenBank/DDBJ databases">
        <authorList>
            <person name="Lanie J.A."/>
            <person name="Ng W.-L."/>
            <person name="Kazmierczak K.M."/>
            <person name="Andrzejewski T.M."/>
            <person name="Davidsen T.M."/>
            <person name="Wayne K.J."/>
            <person name="Tettelin H."/>
            <person name="Glass J.I."/>
            <person name="Rusch D."/>
            <person name="Podicherti R."/>
            <person name="Tsui H.-C.T."/>
            <person name="Winkler M.E."/>
        </authorList>
    </citation>
    <scope>NUCLEOTIDE SEQUENCE</scope>
</reference>
<dbReference type="InterPro" id="IPR006680">
    <property type="entry name" value="Amidohydro-rel"/>
</dbReference>
<dbReference type="Gene3D" id="2.30.40.10">
    <property type="entry name" value="Urease, subunit C, domain 1"/>
    <property type="match status" value="1"/>
</dbReference>
<dbReference type="SUPFAM" id="SSF51338">
    <property type="entry name" value="Composite domain of metallo-dependent hydrolases"/>
    <property type="match status" value="2"/>
</dbReference>
<feature type="non-terminal residue" evidence="5">
    <location>
        <position position="1"/>
    </location>
</feature>
<sequence length="431" mass="45361">VGRTRYLADTILTCDEAGAVHAPGALDVEDGRVAWVGAGAEAPAIDGIEVRDLGGLVMPGLVNAHCHTPMTLVRGAGDGLPLWRWLTEAMWPREGRLTSEDVWWGMTLGSAEMLRSGVTTSCEMYLYEEAVVEAVQASGGRLVMTPGVLSVGHGERRPEEVEAFHTRHHDPAGRITVGVAPHSAYDLGVERVAGLADLARRLDVVLHVHVAETNQESAELEARHGSSIVRILADHGVFGGKVLAAHCVWVDDDDIGILADHGVAVAHCPVSNMKLGSGVAPVAAMLEAGVTVALGTDGPASNDTLDLWEEVKIAPLLARVTGLDATLVGPAEVLAMATRTGGRAVGLDDVGALAPGWAADFLRLDLDHSSFVPVTEPSELLAHVAWSGGDRRVSDVWVAGEPVVADGVVLHVDEERARAEVQQRAERLAAG</sequence>
<dbReference type="PANTHER" id="PTHR43794:SF11">
    <property type="entry name" value="AMIDOHYDROLASE-RELATED DOMAIN-CONTAINING PROTEIN"/>
    <property type="match status" value="1"/>
</dbReference>
<dbReference type="SUPFAM" id="SSF51556">
    <property type="entry name" value="Metallo-dependent hydrolases"/>
    <property type="match status" value="1"/>
</dbReference>
<accession>A0A381N0L9</accession>
<evidence type="ECO:0000256" key="2">
    <source>
        <dbReference type="ARBA" id="ARBA00022801"/>
    </source>
</evidence>
<dbReference type="EMBL" id="UINC01000049">
    <property type="protein sequence ID" value="SUZ48055.1"/>
    <property type="molecule type" value="Genomic_DNA"/>
</dbReference>
<dbReference type="CDD" id="cd01298">
    <property type="entry name" value="ATZ_TRZ_like"/>
    <property type="match status" value="1"/>
</dbReference>
<organism evidence="5">
    <name type="scientific">marine metagenome</name>
    <dbReference type="NCBI Taxonomy" id="408172"/>
    <lineage>
        <taxon>unclassified sequences</taxon>
        <taxon>metagenomes</taxon>
        <taxon>ecological metagenomes</taxon>
    </lineage>
</organism>
<dbReference type="GO" id="GO:0016814">
    <property type="term" value="F:hydrolase activity, acting on carbon-nitrogen (but not peptide) bonds, in cyclic amidines"/>
    <property type="evidence" value="ECO:0007669"/>
    <property type="project" value="UniProtKB-ARBA"/>
</dbReference>
<gene>
    <name evidence="5" type="ORF">METZ01_LOCUS909</name>
</gene>
<name>A0A381N0L9_9ZZZZ</name>
<dbReference type="InterPro" id="IPR011059">
    <property type="entry name" value="Metal-dep_hydrolase_composite"/>
</dbReference>
<keyword evidence="3" id="KW-0862">Zinc</keyword>
<dbReference type="GO" id="GO:0019239">
    <property type="term" value="F:deaminase activity"/>
    <property type="evidence" value="ECO:0007669"/>
    <property type="project" value="UniProtKB-ARBA"/>
</dbReference>
<dbReference type="AlphaFoldDB" id="A0A381N0L9"/>
<feature type="domain" description="Amidohydrolase-related" evidence="4">
    <location>
        <begin position="56"/>
        <end position="403"/>
    </location>
</feature>